<dbReference type="InterPro" id="IPR019039">
    <property type="entry name" value="T4-Rnl1-like_N"/>
</dbReference>
<accession>A0ABW3YJX1</accession>
<reference evidence="3" key="1">
    <citation type="journal article" date="2019" name="Int. J. Syst. Evol. Microbiol.">
        <title>The Global Catalogue of Microorganisms (GCM) 10K type strain sequencing project: providing services to taxonomists for standard genome sequencing and annotation.</title>
        <authorList>
            <consortium name="The Broad Institute Genomics Platform"/>
            <consortium name="The Broad Institute Genome Sequencing Center for Infectious Disease"/>
            <person name="Wu L."/>
            <person name="Ma J."/>
        </authorList>
    </citation>
    <scope>NUCLEOTIDE SEQUENCE [LARGE SCALE GENOMIC DNA]</scope>
    <source>
        <strain evidence="3">JCM 31037</strain>
    </source>
</reference>
<dbReference type="RefSeq" id="WP_377572502.1">
    <property type="nucleotide sequence ID" value="NZ_JBHTMP010000031.1"/>
</dbReference>
<proteinExistence type="predicted"/>
<protein>
    <submittedName>
        <fullName evidence="2">RNA ligase</fullName>
    </submittedName>
</protein>
<evidence type="ECO:0000313" key="2">
    <source>
        <dbReference type="EMBL" id="MFD1323348.1"/>
    </source>
</evidence>
<evidence type="ECO:0000259" key="1">
    <source>
        <dbReference type="Pfam" id="PF09511"/>
    </source>
</evidence>
<comment type="caution">
    <text evidence="2">The sequence shown here is derived from an EMBL/GenBank/DDBJ whole genome shotgun (WGS) entry which is preliminary data.</text>
</comment>
<dbReference type="Pfam" id="PF09511">
    <property type="entry name" value="RNA_lig_T4_1"/>
    <property type="match status" value="1"/>
</dbReference>
<name>A0ABW3YJX1_9ACTN</name>
<sequence length="375" mass="41076">MPVSAPKSRSGGPAGPTRLADILDVTALDAALAEGHVRAQRHPDHPMSIYNYTEACTYGQYWTPVTLACRGLIVDDATGTVLARPFAKFFNHEQPGAPTLRLDAPVTVTDKADGSLGIIYPDPDGTFAVATRGSFASDQARHATAVLRNRYAHFVPPTGLTVLVEVVYPANRIVLDYRGLDDLVLLGAVEIATGRTHGPEAVPGWPGPTVEQFGYATLAEALAAPPRDNREGLVVHCRETDQRVKIKYAEYLRLHRLVTGLTARAVWDVLVNGGDLAALVEPLPDEFHIWVRDVVATLTETVEDRAAKIETAYREIVAVLPEGWSRREFAQAVHGHPERACLFLHLDGKDYRPLLWQHARPSADWTPHHPDTDAP</sequence>
<evidence type="ECO:0000313" key="3">
    <source>
        <dbReference type="Proteomes" id="UP001597260"/>
    </source>
</evidence>
<dbReference type="EMBL" id="JBHTMP010000031">
    <property type="protein sequence ID" value="MFD1323348.1"/>
    <property type="molecule type" value="Genomic_DNA"/>
</dbReference>
<feature type="domain" description="T4 RNA ligase 1-like N-terminal" evidence="1">
    <location>
        <begin position="69"/>
        <end position="193"/>
    </location>
</feature>
<gene>
    <name evidence="2" type="ORF">ACFQ4H_19865</name>
</gene>
<dbReference type="GO" id="GO:0016874">
    <property type="term" value="F:ligase activity"/>
    <property type="evidence" value="ECO:0007669"/>
    <property type="project" value="UniProtKB-KW"/>
</dbReference>
<dbReference type="Proteomes" id="UP001597260">
    <property type="component" value="Unassembled WGS sequence"/>
</dbReference>
<keyword evidence="2" id="KW-0436">Ligase</keyword>
<organism evidence="2 3">
    <name type="scientific">Micromonospora sonneratiae</name>
    <dbReference type="NCBI Taxonomy" id="1184706"/>
    <lineage>
        <taxon>Bacteria</taxon>
        <taxon>Bacillati</taxon>
        <taxon>Actinomycetota</taxon>
        <taxon>Actinomycetes</taxon>
        <taxon>Micromonosporales</taxon>
        <taxon>Micromonosporaceae</taxon>
        <taxon>Micromonospora</taxon>
    </lineage>
</organism>
<keyword evidence="3" id="KW-1185">Reference proteome</keyword>